<dbReference type="PANTHER" id="PTHR33798">
    <property type="entry name" value="FLAVOPROTEIN OXYGENASE"/>
    <property type="match status" value="1"/>
</dbReference>
<dbReference type="GO" id="GO:0010181">
    <property type="term" value="F:FMN binding"/>
    <property type="evidence" value="ECO:0007669"/>
    <property type="project" value="InterPro"/>
</dbReference>
<organism evidence="6">
    <name type="scientific">Gordonia sp. MP11Mi</name>
    <dbReference type="NCBI Taxonomy" id="3022769"/>
    <lineage>
        <taxon>Bacteria</taxon>
        <taxon>Bacillati</taxon>
        <taxon>Actinomycetota</taxon>
        <taxon>Actinomycetes</taxon>
        <taxon>Mycobacteriales</taxon>
        <taxon>Gordoniaceae</taxon>
        <taxon>Gordonia</taxon>
    </lineage>
</organism>
<gene>
    <name evidence="6" type="ORF">MP11Mi_24210</name>
</gene>
<dbReference type="PANTHER" id="PTHR33798:SF5">
    <property type="entry name" value="FLAVIN REDUCTASE LIKE DOMAIN-CONTAINING PROTEIN"/>
    <property type="match status" value="1"/>
</dbReference>
<dbReference type="SMART" id="SM00903">
    <property type="entry name" value="Flavin_Reduct"/>
    <property type="match status" value="1"/>
</dbReference>
<dbReference type="EMBL" id="CP128986">
    <property type="protein sequence ID" value="WOC13320.1"/>
    <property type="molecule type" value="Genomic_DNA"/>
</dbReference>
<evidence type="ECO:0000313" key="6">
    <source>
        <dbReference type="EMBL" id="WOC13320.1"/>
    </source>
</evidence>
<keyword evidence="3" id="KW-0288">FMN</keyword>
<protein>
    <recommendedName>
        <fullName evidence="5">Flavin reductase like domain-containing protein</fullName>
    </recommendedName>
</protein>
<accession>A0AA97CVK7</accession>
<reference evidence="6" key="1">
    <citation type="submission" date="2023-06" db="EMBL/GenBank/DDBJ databases">
        <title>Gordonia sp. nov. and Pseudochrobactrum sp. nov., two species isolated from the burying beetle Nicrophorus vespilloides.</title>
        <authorList>
            <person name="Poehlein A."/>
            <person name="Guzman J."/>
            <person name="Daniel R."/>
            <person name="Vilcinskas A."/>
        </authorList>
    </citation>
    <scope>NUCLEOTIDE SEQUENCE</scope>
    <source>
        <strain evidence="6">MP11Mi</strain>
    </source>
</reference>
<evidence type="ECO:0000256" key="1">
    <source>
        <dbReference type="ARBA" id="ARBA00001917"/>
    </source>
</evidence>
<proteinExistence type="inferred from homology"/>
<dbReference type="Pfam" id="PF01613">
    <property type="entry name" value="Flavin_Reduct"/>
    <property type="match status" value="1"/>
</dbReference>
<dbReference type="InterPro" id="IPR012349">
    <property type="entry name" value="Split_barrel_FMN-bd"/>
</dbReference>
<sequence length="220" mass="23264">MNAHKASENFADASARYVDVAELSDDEIYKLLSGAVQPRPIAWISTVSERGVRNLAPFSFFTVASRKPPTVAISISERIGFPGETKDTLANILNRGEFVVNIPSVDNAAAVAASSATVTEDVDEFALAQVNAEPAQQIDVPAVADSLVSLECRLRESIPLGLDTLVLGTVVAATVRSGSIDDDMHTDPASGRWLARIAGPYFSRVTPGVNQADIGPGSLQ</sequence>
<comment type="similarity">
    <text evidence="4">Belongs to the flavoredoxin family.</text>
</comment>
<evidence type="ECO:0000256" key="2">
    <source>
        <dbReference type="ARBA" id="ARBA00022630"/>
    </source>
</evidence>
<dbReference type="Gene3D" id="2.30.110.10">
    <property type="entry name" value="Electron Transport, Fmn-binding Protein, Chain A"/>
    <property type="match status" value="1"/>
</dbReference>
<comment type="cofactor">
    <cofactor evidence="1">
        <name>FMN</name>
        <dbReference type="ChEBI" id="CHEBI:58210"/>
    </cofactor>
</comment>
<keyword evidence="2" id="KW-0285">Flavoprotein</keyword>
<evidence type="ECO:0000256" key="4">
    <source>
        <dbReference type="ARBA" id="ARBA00038054"/>
    </source>
</evidence>
<dbReference type="GO" id="GO:0016646">
    <property type="term" value="F:oxidoreductase activity, acting on the CH-NH group of donors, NAD or NADP as acceptor"/>
    <property type="evidence" value="ECO:0007669"/>
    <property type="project" value="UniProtKB-ARBA"/>
</dbReference>
<feature type="domain" description="Flavin reductase like" evidence="5">
    <location>
        <begin position="35"/>
        <end position="182"/>
    </location>
</feature>
<dbReference type="AlphaFoldDB" id="A0AA97CVK7"/>
<dbReference type="RefSeq" id="WP_420039152.1">
    <property type="nucleotide sequence ID" value="NZ_CP128986.1"/>
</dbReference>
<name>A0AA97CVK7_9ACTN</name>
<dbReference type="InterPro" id="IPR002563">
    <property type="entry name" value="Flavin_Rdtase-like_dom"/>
</dbReference>
<evidence type="ECO:0000256" key="3">
    <source>
        <dbReference type="ARBA" id="ARBA00022643"/>
    </source>
</evidence>
<dbReference type="SUPFAM" id="SSF50475">
    <property type="entry name" value="FMN-binding split barrel"/>
    <property type="match status" value="1"/>
</dbReference>
<evidence type="ECO:0000259" key="5">
    <source>
        <dbReference type="SMART" id="SM00903"/>
    </source>
</evidence>